<dbReference type="AlphaFoldDB" id="A0AAP0MS95"/>
<name>A0AAP0MS95_9ROSI</name>
<evidence type="ECO:0000313" key="1">
    <source>
        <dbReference type="EMBL" id="KAK9222316.1"/>
    </source>
</evidence>
<gene>
    <name evidence="1" type="ORF">WN944_010751</name>
</gene>
<keyword evidence="2" id="KW-1185">Reference proteome</keyword>
<dbReference type="Proteomes" id="UP001428341">
    <property type="component" value="Unassembled WGS sequence"/>
</dbReference>
<reference evidence="1 2" key="1">
    <citation type="submission" date="2024-05" db="EMBL/GenBank/DDBJ databases">
        <title>Haplotype-resolved chromosome-level genome assembly of Huyou (Citrus changshanensis).</title>
        <authorList>
            <person name="Miao C."/>
            <person name="Chen W."/>
            <person name="Wu Y."/>
            <person name="Wang L."/>
            <person name="Zhao S."/>
            <person name="Grierson D."/>
            <person name="Xu C."/>
            <person name="Chen K."/>
        </authorList>
    </citation>
    <scope>NUCLEOTIDE SEQUENCE [LARGE SCALE GENOMIC DNA]</scope>
    <source>
        <strain evidence="1">01-14</strain>
        <tissue evidence="1">Leaf</tissue>
    </source>
</reference>
<organism evidence="1 2">
    <name type="scientific">Citrus x changshan-huyou</name>
    <dbReference type="NCBI Taxonomy" id="2935761"/>
    <lineage>
        <taxon>Eukaryota</taxon>
        <taxon>Viridiplantae</taxon>
        <taxon>Streptophyta</taxon>
        <taxon>Embryophyta</taxon>
        <taxon>Tracheophyta</taxon>
        <taxon>Spermatophyta</taxon>
        <taxon>Magnoliopsida</taxon>
        <taxon>eudicotyledons</taxon>
        <taxon>Gunneridae</taxon>
        <taxon>Pentapetalae</taxon>
        <taxon>rosids</taxon>
        <taxon>malvids</taxon>
        <taxon>Sapindales</taxon>
        <taxon>Rutaceae</taxon>
        <taxon>Aurantioideae</taxon>
        <taxon>Citrus</taxon>
    </lineage>
</organism>
<evidence type="ECO:0000313" key="2">
    <source>
        <dbReference type="Proteomes" id="UP001428341"/>
    </source>
</evidence>
<protein>
    <submittedName>
        <fullName evidence="1">Uncharacterized protein</fullName>
    </submittedName>
</protein>
<sequence length="71" mass="8432">MLLCIDYWLHLIASTGKIRMALAAFLEGWLGPLVDSRPRYWFVAFDLPDLAVFRREDVCRSYRNRRSPLSW</sequence>
<proteinExistence type="predicted"/>
<accession>A0AAP0MS95</accession>
<dbReference type="EMBL" id="JBCGBO010000002">
    <property type="protein sequence ID" value="KAK9222316.1"/>
    <property type="molecule type" value="Genomic_DNA"/>
</dbReference>
<comment type="caution">
    <text evidence="1">The sequence shown here is derived from an EMBL/GenBank/DDBJ whole genome shotgun (WGS) entry which is preliminary data.</text>
</comment>